<dbReference type="Pfam" id="PF00149">
    <property type="entry name" value="Metallophos"/>
    <property type="match status" value="1"/>
</dbReference>
<dbReference type="GO" id="GO:0016020">
    <property type="term" value="C:membrane"/>
    <property type="evidence" value="ECO:0007669"/>
    <property type="project" value="GOC"/>
</dbReference>
<comment type="caution">
    <text evidence="7">The sequence shown here is derived from an EMBL/GenBank/DDBJ whole genome shotgun (WGS) entry which is preliminary data.</text>
</comment>
<sequence>MKKWLNYKYQIFMRTLVISDTHLGLSIDEYKYRFLETVIRQSDRVIINGDFWEGFLYGFNQFLDSPWKRLFPLLKKRHTIYIYGNHDRPELMDERTKLFSDLQTHRHKERLNGKSLVFEHGHNYVSFSQKVDGIRLPKLVNYLNLIEKVLVRKINFKYAKMFLSRYNREIKIKTKPFLIENEIFVCGHTHCSETDFRNNFINTGFIKHGLAQYLIIEDHTLTSHEEWYS</sequence>
<evidence type="ECO:0000256" key="5">
    <source>
        <dbReference type="ARBA" id="ARBA00023211"/>
    </source>
</evidence>
<proteinExistence type="predicted"/>
<dbReference type="Gene3D" id="3.60.21.10">
    <property type="match status" value="1"/>
</dbReference>
<protein>
    <recommendedName>
        <fullName evidence="6">Calcineurin-like phosphoesterase domain-containing protein</fullName>
    </recommendedName>
</protein>
<evidence type="ECO:0000256" key="3">
    <source>
        <dbReference type="ARBA" id="ARBA00022723"/>
    </source>
</evidence>
<accession>A0A1F7I5Y8</accession>
<dbReference type="Proteomes" id="UP000176803">
    <property type="component" value="Unassembled WGS sequence"/>
</dbReference>
<dbReference type="AlphaFoldDB" id="A0A1F7I5Y8"/>
<dbReference type="EMBL" id="MGAC01000005">
    <property type="protein sequence ID" value="OGK38672.1"/>
    <property type="molecule type" value="Genomic_DNA"/>
</dbReference>
<dbReference type="GO" id="GO:0046872">
    <property type="term" value="F:metal ion binding"/>
    <property type="evidence" value="ECO:0007669"/>
    <property type="project" value="UniProtKB-KW"/>
</dbReference>
<dbReference type="SUPFAM" id="SSF56300">
    <property type="entry name" value="Metallo-dependent phosphatases"/>
    <property type="match status" value="1"/>
</dbReference>
<name>A0A1F7I5Y8_9BACT</name>
<keyword evidence="2" id="KW-0997">Cell inner membrane</keyword>
<dbReference type="GO" id="GO:0009245">
    <property type="term" value="P:lipid A biosynthetic process"/>
    <property type="evidence" value="ECO:0007669"/>
    <property type="project" value="TreeGrafter"/>
</dbReference>
<dbReference type="InterPro" id="IPR043461">
    <property type="entry name" value="LpxH-like"/>
</dbReference>
<dbReference type="PANTHER" id="PTHR34990">
    <property type="entry name" value="UDP-2,3-DIACYLGLUCOSAMINE HYDROLASE-RELATED"/>
    <property type="match status" value="1"/>
</dbReference>
<keyword evidence="4" id="KW-0472">Membrane</keyword>
<gene>
    <name evidence="7" type="ORF">A3F03_03530</name>
</gene>
<keyword evidence="3" id="KW-0479">Metal-binding</keyword>
<evidence type="ECO:0000256" key="1">
    <source>
        <dbReference type="ARBA" id="ARBA00022475"/>
    </source>
</evidence>
<evidence type="ECO:0000313" key="8">
    <source>
        <dbReference type="Proteomes" id="UP000176803"/>
    </source>
</evidence>
<keyword evidence="5" id="KW-0464">Manganese</keyword>
<feature type="domain" description="Calcineurin-like phosphoesterase" evidence="6">
    <location>
        <begin position="13"/>
        <end position="191"/>
    </location>
</feature>
<evidence type="ECO:0000313" key="7">
    <source>
        <dbReference type="EMBL" id="OGK38672.1"/>
    </source>
</evidence>
<dbReference type="InterPro" id="IPR029052">
    <property type="entry name" value="Metallo-depent_PP-like"/>
</dbReference>
<reference evidence="7 8" key="1">
    <citation type="journal article" date="2016" name="Nat. Commun.">
        <title>Thousands of microbial genomes shed light on interconnected biogeochemical processes in an aquifer system.</title>
        <authorList>
            <person name="Anantharaman K."/>
            <person name="Brown C.T."/>
            <person name="Hug L.A."/>
            <person name="Sharon I."/>
            <person name="Castelle C.J."/>
            <person name="Probst A.J."/>
            <person name="Thomas B.C."/>
            <person name="Singh A."/>
            <person name="Wilkins M.J."/>
            <person name="Karaoz U."/>
            <person name="Brodie E.L."/>
            <person name="Williams K.H."/>
            <person name="Hubbard S.S."/>
            <person name="Banfield J.F."/>
        </authorList>
    </citation>
    <scope>NUCLEOTIDE SEQUENCE [LARGE SCALE GENOMIC DNA]</scope>
</reference>
<keyword evidence="1" id="KW-1003">Cell membrane</keyword>
<evidence type="ECO:0000259" key="6">
    <source>
        <dbReference type="Pfam" id="PF00149"/>
    </source>
</evidence>
<dbReference type="InterPro" id="IPR004843">
    <property type="entry name" value="Calcineurin-like_PHP"/>
</dbReference>
<organism evidence="7 8">
    <name type="scientific">Candidatus Roizmanbacteria bacterium RIFCSPHIGHO2_12_FULL_41_11</name>
    <dbReference type="NCBI Taxonomy" id="1802052"/>
    <lineage>
        <taxon>Bacteria</taxon>
        <taxon>Candidatus Roizmaniibacteriota</taxon>
    </lineage>
</organism>
<evidence type="ECO:0000256" key="4">
    <source>
        <dbReference type="ARBA" id="ARBA00023136"/>
    </source>
</evidence>
<dbReference type="GO" id="GO:0008758">
    <property type="term" value="F:UDP-2,3-diacylglucosamine hydrolase activity"/>
    <property type="evidence" value="ECO:0007669"/>
    <property type="project" value="TreeGrafter"/>
</dbReference>
<evidence type="ECO:0000256" key="2">
    <source>
        <dbReference type="ARBA" id="ARBA00022519"/>
    </source>
</evidence>